<organism evidence="1 2">
    <name type="scientific">Acanthoscelides obtectus</name>
    <name type="common">Bean weevil</name>
    <name type="synonym">Bruchus obtectus</name>
    <dbReference type="NCBI Taxonomy" id="200917"/>
    <lineage>
        <taxon>Eukaryota</taxon>
        <taxon>Metazoa</taxon>
        <taxon>Ecdysozoa</taxon>
        <taxon>Arthropoda</taxon>
        <taxon>Hexapoda</taxon>
        <taxon>Insecta</taxon>
        <taxon>Pterygota</taxon>
        <taxon>Neoptera</taxon>
        <taxon>Endopterygota</taxon>
        <taxon>Coleoptera</taxon>
        <taxon>Polyphaga</taxon>
        <taxon>Cucujiformia</taxon>
        <taxon>Chrysomeloidea</taxon>
        <taxon>Chrysomelidae</taxon>
        <taxon>Bruchinae</taxon>
        <taxon>Bruchini</taxon>
        <taxon>Acanthoscelides</taxon>
    </lineage>
</organism>
<dbReference type="AlphaFoldDB" id="A0A9P0LMA4"/>
<evidence type="ECO:0000313" key="2">
    <source>
        <dbReference type="Proteomes" id="UP001152888"/>
    </source>
</evidence>
<accession>A0A9P0LMA4</accession>
<gene>
    <name evidence="1" type="ORF">ACAOBT_LOCUS24612</name>
</gene>
<dbReference type="EMBL" id="CAKOFQ010007342">
    <property type="protein sequence ID" value="CAH1998842.1"/>
    <property type="molecule type" value="Genomic_DNA"/>
</dbReference>
<proteinExistence type="predicted"/>
<name>A0A9P0LMA4_ACAOB</name>
<dbReference type="Proteomes" id="UP001152888">
    <property type="component" value="Unassembled WGS sequence"/>
</dbReference>
<reference evidence="1" key="1">
    <citation type="submission" date="2022-03" db="EMBL/GenBank/DDBJ databases">
        <authorList>
            <person name="Sayadi A."/>
        </authorList>
    </citation>
    <scope>NUCLEOTIDE SEQUENCE</scope>
</reference>
<comment type="caution">
    <text evidence="1">The sequence shown here is derived from an EMBL/GenBank/DDBJ whole genome shotgun (WGS) entry which is preliminary data.</text>
</comment>
<keyword evidence="2" id="KW-1185">Reference proteome</keyword>
<protein>
    <submittedName>
        <fullName evidence="1">Uncharacterized protein</fullName>
    </submittedName>
</protein>
<evidence type="ECO:0000313" key="1">
    <source>
        <dbReference type="EMBL" id="CAH1998842.1"/>
    </source>
</evidence>
<sequence length="51" mass="5849">MSACLLYLVLSAKGKFVNYRGSTAYQTMFRICSKRQWKSEACSSWNLASDF</sequence>